<protein>
    <submittedName>
        <fullName evidence="2">DsbA family oxidoreductase</fullName>
    </submittedName>
</protein>
<gene>
    <name evidence="2" type="ORF">OUY22_20605</name>
</gene>
<dbReference type="PANTHER" id="PTHR13887">
    <property type="entry name" value="GLUTATHIONE S-TRANSFERASE KAPPA"/>
    <property type="match status" value="1"/>
</dbReference>
<dbReference type="Pfam" id="PF01323">
    <property type="entry name" value="DSBA"/>
    <property type="match status" value="1"/>
</dbReference>
<dbReference type="PANTHER" id="PTHR13887:SF41">
    <property type="entry name" value="THIOREDOXIN SUPERFAMILY PROTEIN"/>
    <property type="match status" value="1"/>
</dbReference>
<reference evidence="2" key="1">
    <citation type="submission" date="2022-11" db="EMBL/GenBank/DDBJ databases">
        <title>Nonomuraea corallina sp. nov., a new species of the genus Nonomuraea isolated from sea side sediment in Thai sea.</title>
        <authorList>
            <person name="Ngamcharungchit C."/>
            <person name="Matsumoto A."/>
            <person name="Suriyachadkun C."/>
            <person name="Panbangred W."/>
            <person name="Inahashi Y."/>
            <person name="Intra B."/>
        </authorList>
    </citation>
    <scope>NUCLEOTIDE SEQUENCE</scope>
    <source>
        <strain evidence="2">MCN248</strain>
    </source>
</reference>
<dbReference type="CDD" id="cd03024">
    <property type="entry name" value="DsbA_FrnE"/>
    <property type="match status" value="1"/>
</dbReference>
<sequence length="208" mass="22696">MKIEMYADVLCPWCYIGKRRLTAALDRRHEGVEVVWRAYELAPEASRTPGPTAAEAMAEWRGDQAPARIALIRSVGEAEGLDLNLHLARPVNTFDAHRLTKLAADRGRADQLMELLLRAYHTEGRNVADAEVLQGLGELAGLDGDEARAVLEGDAYAGDVRADRRRAAERGVTGVPSLVIDDRPPVPGVRPVADLRRLLDDGSLSSGR</sequence>
<proteinExistence type="predicted"/>
<keyword evidence="3" id="KW-1185">Reference proteome</keyword>
<evidence type="ECO:0000313" key="3">
    <source>
        <dbReference type="Proteomes" id="UP001144036"/>
    </source>
</evidence>
<dbReference type="InterPro" id="IPR001853">
    <property type="entry name" value="DSBA-like_thioredoxin_dom"/>
</dbReference>
<dbReference type="EMBL" id="JAPNNL010000083">
    <property type="protein sequence ID" value="MDA0635829.1"/>
    <property type="molecule type" value="Genomic_DNA"/>
</dbReference>
<dbReference type="RefSeq" id="WP_270156686.1">
    <property type="nucleotide sequence ID" value="NZ_JAPNNL010000083.1"/>
</dbReference>
<comment type="caution">
    <text evidence="2">The sequence shown here is derived from an EMBL/GenBank/DDBJ whole genome shotgun (WGS) entry which is preliminary data.</text>
</comment>
<accession>A0ABT4SF37</accession>
<dbReference type="Gene3D" id="3.40.30.10">
    <property type="entry name" value="Glutaredoxin"/>
    <property type="match status" value="1"/>
</dbReference>
<evidence type="ECO:0000313" key="2">
    <source>
        <dbReference type="EMBL" id="MDA0635829.1"/>
    </source>
</evidence>
<name>A0ABT4SF37_9ACTN</name>
<evidence type="ECO:0000259" key="1">
    <source>
        <dbReference type="Pfam" id="PF01323"/>
    </source>
</evidence>
<organism evidence="2 3">
    <name type="scientific">Nonomuraea corallina</name>
    <dbReference type="NCBI Taxonomy" id="2989783"/>
    <lineage>
        <taxon>Bacteria</taxon>
        <taxon>Bacillati</taxon>
        <taxon>Actinomycetota</taxon>
        <taxon>Actinomycetes</taxon>
        <taxon>Streptosporangiales</taxon>
        <taxon>Streptosporangiaceae</taxon>
        <taxon>Nonomuraea</taxon>
    </lineage>
</organism>
<dbReference type="InterPro" id="IPR036249">
    <property type="entry name" value="Thioredoxin-like_sf"/>
</dbReference>
<dbReference type="SUPFAM" id="SSF52833">
    <property type="entry name" value="Thioredoxin-like"/>
    <property type="match status" value="1"/>
</dbReference>
<feature type="domain" description="DSBA-like thioredoxin" evidence="1">
    <location>
        <begin position="3"/>
        <end position="199"/>
    </location>
</feature>
<dbReference type="Proteomes" id="UP001144036">
    <property type="component" value="Unassembled WGS sequence"/>
</dbReference>